<dbReference type="PROSITE" id="PS51186">
    <property type="entry name" value="GNAT"/>
    <property type="match status" value="1"/>
</dbReference>
<feature type="domain" description="N-acetyltransferase" evidence="3">
    <location>
        <begin position="1"/>
        <end position="153"/>
    </location>
</feature>
<accession>A0ABT6W1G4</accession>
<evidence type="ECO:0000259" key="3">
    <source>
        <dbReference type="PROSITE" id="PS51186"/>
    </source>
</evidence>
<sequence>MIRPVIAEDLALLHTLMLGMAEYEKATEQVCTDKEELRDALFGPAPVAFAHFAVDDETGQVIGYTLWSLVYSSWRGTAIHIDDIHVKPEWAGRGYDTALMSELAGLAVERGYRHMQWWATDGNKPAIEFYDSLGAERPSVRGHDLIILRLTGKPLTDLGSKG</sequence>
<dbReference type="Gene3D" id="3.40.630.30">
    <property type="match status" value="1"/>
</dbReference>
<evidence type="ECO:0000256" key="2">
    <source>
        <dbReference type="ARBA" id="ARBA00023315"/>
    </source>
</evidence>
<dbReference type="EMBL" id="JAAGKO020000025">
    <property type="protein sequence ID" value="MDI5964590.1"/>
    <property type="molecule type" value="Genomic_DNA"/>
</dbReference>
<comment type="caution">
    <text evidence="4">The sequence shown here is derived from an EMBL/GenBank/DDBJ whole genome shotgun (WGS) entry which is preliminary data.</text>
</comment>
<proteinExistence type="predicted"/>
<dbReference type="InterPro" id="IPR000182">
    <property type="entry name" value="GNAT_dom"/>
</dbReference>
<keyword evidence="5" id="KW-1185">Reference proteome</keyword>
<dbReference type="PANTHER" id="PTHR10545">
    <property type="entry name" value="DIAMINE N-ACETYLTRANSFERASE"/>
    <property type="match status" value="1"/>
</dbReference>
<dbReference type="InterPro" id="IPR051016">
    <property type="entry name" value="Diverse_Substrate_AcTransf"/>
</dbReference>
<dbReference type="Proteomes" id="UP001156398">
    <property type="component" value="Unassembled WGS sequence"/>
</dbReference>
<dbReference type="RefSeq" id="WP_271322545.1">
    <property type="nucleotide sequence ID" value="NZ_JAAGKO020000025.1"/>
</dbReference>
<dbReference type="SUPFAM" id="SSF55729">
    <property type="entry name" value="Acyl-CoA N-acyltransferases (Nat)"/>
    <property type="match status" value="1"/>
</dbReference>
<keyword evidence="1" id="KW-0808">Transferase</keyword>
<evidence type="ECO:0000313" key="4">
    <source>
        <dbReference type="EMBL" id="MDI5964590.1"/>
    </source>
</evidence>
<organism evidence="4 5">
    <name type="scientific">Streptantibioticus silvisoli</name>
    <dbReference type="NCBI Taxonomy" id="2705255"/>
    <lineage>
        <taxon>Bacteria</taxon>
        <taxon>Bacillati</taxon>
        <taxon>Actinomycetota</taxon>
        <taxon>Actinomycetes</taxon>
        <taxon>Kitasatosporales</taxon>
        <taxon>Streptomycetaceae</taxon>
        <taxon>Streptantibioticus</taxon>
    </lineage>
</organism>
<keyword evidence="2" id="KW-0012">Acyltransferase</keyword>
<evidence type="ECO:0000313" key="5">
    <source>
        <dbReference type="Proteomes" id="UP001156398"/>
    </source>
</evidence>
<dbReference type="CDD" id="cd04301">
    <property type="entry name" value="NAT_SF"/>
    <property type="match status" value="1"/>
</dbReference>
<dbReference type="InterPro" id="IPR016181">
    <property type="entry name" value="Acyl_CoA_acyltransferase"/>
</dbReference>
<reference evidence="4 5" key="1">
    <citation type="submission" date="2023-05" db="EMBL/GenBank/DDBJ databases">
        <title>Streptantibioticus silvisoli sp. nov., acidotolerant actinomycetes 1 from pine litter.</title>
        <authorList>
            <person name="Swiecimska M."/>
            <person name="Golinska P."/>
            <person name="Sangal V."/>
            <person name="Wachnowicz B."/>
            <person name="Goodfellow M."/>
        </authorList>
    </citation>
    <scope>NUCLEOTIDE SEQUENCE [LARGE SCALE GENOMIC DNA]</scope>
    <source>
        <strain evidence="4 5">SL54</strain>
    </source>
</reference>
<dbReference type="PANTHER" id="PTHR10545:SF29">
    <property type="entry name" value="GH14572P-RELATED"/>
    <property type="match status" value="1"/>
</dbReference>
<evidence type="ECO:0000256" key="1">
    <source>
        <dbReference type="ARBA" id="ARBA00022679"/>
    </source>
</evidence>
<protein>
    <submittedName>
        <fullName evidence="4">GNAT family N-acetyltransferase</fullName>
    </submittedName>
</protein>
<gene>
    <name evidence="4" type="ORF">POF43_017965</name>
</gene>
<name>A0ABT6W1G4_9ACTN</name>
<dbReference type="Pfam" id="PF00583">
    <property type="entry name" value="Acetyltransf_1"/>
    <property type="match status" value="1"/>
</dbReference>